<keyword evidence="3" id="KW-0614">Plasmid</keyword>
<dbReference type="KEGG" id="moc:BB934_41280"/>
<reference evidence="3" key="1">
    <citation type="submission" date="2016-07" db="EMBL/GenBank/DDBJ databases">
        <title>Microvirga ossetica sp. nov. a new species of rhizobia isolated from root nodules of the legume species Vicia alpestris Steven originated from North Ossetia region in the Caucasus.</title>
        <authorList>
            <person name="Safronova V.I."/>
            <person name="Kuznetsova I.G."/>
            <person name="Sazanova A.L."/>
            <person name="Belimov A."/>
            <person name="Andronov E."/>
            <person name="Osledkin Y.S."/>
            <person name="Onishchuk O.P."/>
            <person name="Kurchak O.N."/>
            <person name="Shaposhnikov A.I."/>
            <person name="Willems A."/>
            <person name="Tikhonovich I.A."/>
        </authorList>
    </citation>
    <scope>NUCLEOTIDE SEQUENCE [LARGE SCALE GENOMIC DNA]</scope>
    <source>
        <strain evidence="3">V5/3M</strain>
        <plasmid evidence="3">unnamed2</plasmid>
    </source>
</reference>
<dbReference type="SUPFAM" id="SSF82544">
    <property type="entry name" value="GckA/TtuD-like"/>
    <property type="match status" value="1"/>
</dbReference>
<dbReference type="AlphaFoldDB" id="A0A1B2EY03"/>
<dbReference type="InterPro" id="IPR037035">
    <property type="entry name" value="GK-like_C_sf"/>
</dbReference>
<dbReference type="OrthoDB" id="9766552at2"/>
<evidence type="ECO:0000259" key="2">
    <source>
        <dbReference type="Pfam" id="PF13660"/>
    </source>
</evidence>
<dbReference type="InterPro" id="IPR007835">
    <property type="entry name" value="MOFRL"/>
</dbReference>
<feature type="domain" description="MOFRL-associated" evidence="2">
    <location>
        <begin position="8"/>
        <end position="225"/>
    </location>
</feature>
<keyword evidence="3" id="KW-0670">Pyruvate</keyword>
<dbReference type="PANTHER" id="PTHR12227:SF0">
    <property type="entry name" value="GLYCERATE KINASE"/>
    <property type="match status" value="1"/>
</dbReference>
<dbReference type="Gene3D" id="3.40.50.10180">
    <property type="entry name" value="Glycerate kinase, MOFRL-like N-terminal domain"/>
    <property type="match status" value="1"/>
</dbReference>
<proteinExistence type="predicted"/>
<sequence length="413" mass="42889">MADDIRILRSLFEAALAAALPDGKFAANLPDPPRGRTIVLGAGKASARMAQAFEAAWSHPCEGLVVTRYGHAAATRRIGIVEAAHPVPDRAGVEAAERILELASGADPDDLVVCLISGGASALLSLPAKGVSLADKQEVTKALLKSGAPIHEMNQVRKSLSRIKGGRLALAAAPARVVTYVISDVPGDDPASIGSGPSIPEPQDADEVFTILDRYGIGISPAMKDAIIGNCELPVGAAASDVRVLATPMMALKAAEAKAREMGLNPLVLGDAIEGEAREVAKGLAGLARSVSDYDIPAIKPCVLLSGGETTVTVRGKGRGGRNAEFLLALHLALTEFPNVAAIACDTDGIDGIEDNAGAWFDHRSPSPADPALDATAFLADNDAYGYFSRLDQLVMTGPTLTNVNDFRAILIR</sequence>
<dbReference type="Gene3D" id="3.40.1480.10">
    <property type="entry name" value="MOFRL domain"/>
    <property type="match status" value="1"/>
</dbReference>
<protein>
    <submittedName>
        <fullName evidence="3">Hydroxypyruvate reductase</fullName>
    </submittedName>
</protein>
<dbReference type="PANTHER" id="PTHR12227">
    <property type="entry name" value="GLYCERATE KINASE"/>
    <property type="match status" value="1"/>
</dbReference>
<gene>
    <name evidence="3" type="ORF">BB934_41280</name>
</gene>
<dbReference type="RefSeq" id="WP_099515677.1">
    <property type="nucleotide sequence ID" value="NZ_CP016619.1"/>
</dbReference>
<dbReference type="InterPro" id="IPR038614">
    <property type="entry name" value="GK_N_sf"/>
</dbReference>
<dbReference type="Pfam" id="PF05161">
    <property type="entry name" value="MOFRL"/>
    <property type="match status" value="1"/>
</dbReference>
<dbReference type="Pfam" id="PF13660">
    <property type="entry name" value="DUF4147"/>
    <property type="match status" value="1"/>
</dbReference>
<dbReference type="InterPro" id="IPR025286">
    <property type="entry name" value="MOFRL_assoc_dom"/>
</dbReference>
<organism evidence="3">
    <name type="scientific">Microvirga ossetica</name>
    <dbReference type="NCBI Taxonomy" id="1882682"/>
    <lineage>
        <taxon>Bacteria</taxon>
        <taxon>Pseudomonadati</taxon>
        <taxon>Pseudomonadota</taxon>
        <taxon>Alphaproteobacteria</taxon>
        <taxon>Hyphomicrobiales</taxon>
        <taxon>Methylobacteriaceae</taxon>
        <taxon>Microvirga</taxon>
    </lineage>
</organism>
<dbReference type="InterPro" id="IPR039760">
    <property type="entry name" value="MOFRL_protein"/>
</dbReference>
<dbReference type="GO" id="GO:0005737">
    <property type="term" value="C:cytoplasm"/>
    <property type="evidence" value="ECO:0007669"/>
    <property type="project" value="TreeGrafter"/>
</dbReference>
<name>A0A1B2EY03_9HYPH</name>
<feature type="domain" description="MOFRL" evidence="1">
    <location>
        <begin position="302"/>
        <end position="406"/>
    </location>
</feature>
<evidence type="ECO:0000259" key="1">
    <source>
        <dbReference type="Pfam" id="PF05161"/>
    </source>
</evidence>
<dbReference type="FunFam" id="3.40.1480.10:FF:000002">
    <property type="entry name" value="Glycerate kinase"/>
    <property type="match status" value="1"/>
</dbReference>
<accession>A0A1B2EY03</accession>
<geneLocation type="plasmid" evidence="3">
    <name>unnamed2</name>
</geneLocation>
<evidence type="ECO:0000313" key="3">
    <source>
        <dbReference type="EMBL" id="ANY84828.1"/>
    </source>
</evidence>
<dbReference type="GO" id="GO:0008887">
    <property type="term" value="F:glycerate kinase activity"/>
    <property type="evidence" value="ECO:0007669"/>
    <property type="project" value="InterPro"/>
</dbReference>
<dbReference type="EMBL" id="CP016619">
    <property type="protein sequence ID" value="ANY84828.1"/>
    <property type="molecule type" value="Genomic_DNA"/>
</dbReference>